<evidence type="ECO:0000313" key="2">
    <source>
        <dbReference type="EMBL" id="NAW50234.1"/>
    </source>
</evidence>
<proteinExistence type="predicted"/>
<dbReference type="PANTHER" id="PTHR33678">
    <property type="entry name" value="BLL1576 PROTEIN"/>
    <property type="match status" value="1"/>
</dbReference>
<accession>A0A845PQW8</accession>
<comment type="caution">
    <text evidence="2">The sequence shown here is derived from an EMBL/GenBank/DDBJ whole genome shotgun (WGS) entry which is preliminary data.</text>
</comment>
<dbReference type="Pfam" id="PF03050">
    <property type="entry name" value="DDE_Tnp_IS66"/>
    <property type="match status" value="1"/>
</dbReference>
<feature type="non-terminal residue" evidence="2">
    <location>
        <position position="1"/>
    </location>
</feature>
<feature type="domain" description="Transposase IS66 central" evidence="1">
    <location>
        <begin position="79"/>
        <end position="114"/>
    </location>
</feature>
<dbReference type="AlphaFoldDB" id="A0A845PQW8"/>
<protein>
    <submittedName>
        <fullName evidence="2">Transposase</fullName>
    </submittedName>
</protein>
<dbReference type="EMBL" id="JAAABJ010000232">
    <property type="protein sequence ID" value="NAW50234.1"/>
    <property type="molecule type" value="Genomic_DNA"/>
</dbReference>
<dbReference type="RefSeq" id="WP_166518595.1">
    <property type="nucleotide sequence ID" value="NZ_JAAABJ010000232.1"/>
</dbReference>
<sequence length="115" mass="13396">SYRYEGLEERVFVIEPENINPEDYEKIGEDVQRILHYVPAQLWVEVIKRPIYRLKADKNALKPHICQAEAPNPVIGGGHVAADMLAQIVIDKFRDHLPEYRQVKRYEDLGMKLPT</sequence>
<name>A0A845PQW8_9FLAO</name>
<organism evidence="2 3">
    <name type="scientific">Elizabethkingia argenteiflava</name>
    <dbReference type="NCBI Taxonomy" id="2681556"/>
    <lineage>
        <taxon>Bacteria</taxon>
        <taxon>Pseudomonadati</taxon>
        <taxon>Bacteroidota</taxon>
        <taxon>Flavobacteriia</taxon>
        <taxon>Flavobacteriales</taxon>
        <taxon>Weeksellaceae</taxon>
        <taxon>Elizabethkingia</taxon>
    </lineage>
</organism>
<feature type="non-terminal residue" evidence="2">
    <location>
        <position position="115"/>
    </location>
</feature>
<dbReference type="Proteomes" id="UP000553459">
    <property type="component" value="Unassembled WGS sequence"/>
</dbReference>
<keyword evidence="3" id="KW-1185">Reference proteome</keyword>
<dbReference type="InterPro" id="IPR052344">
    <property type="entry name" value="Transposase-related"/>
</dbReference>
<gene>
    <name evidence="2" type="ORF">GNY06_02125</name>
</gene>
<evidence type="ECO:0000259" key="1">
    <source>
        <dbReference type="Pfam" id="PF03050"/>
    </source>
</evidence>
<reference evidence="2 3" key="1">
    <citation type="submission" date="2019-11" db="EMBL/GenBank/DDBJ databases">
        <title>Characterization of Elizabethkingia argenteiflava sp. nov., isolated from inner surface of Soybean Pods.</title>
        <authorList>
            <person name="Mo S."/>
        </authorList>
    </citation>
    <scope>NUCLEOTIDE SEQUENCE [LARGE SCALE GENOMIC DNA]</scope>
    <source>
        <strain evidence="2 3">YB22</strain>
    </source>
</reference>
<dbReference type="InterPro" id="IPR004291">
    <property type="entry name" value="Transposase_IS66_central"/>
</dbReference>
<evidence type="ECO:0000313" key="3">
    <source>
        <dbReference type="Proteomes" id="UP000553459"/>
    </source>
</evidence>